<feature type="compositionally biased region" description="Polar residues" evidence="1">
    <location>
        <begin position="103"/>
        <end position="116"/>
    </location>
</feature>
<evidence type="ECO:0000256" key="1">
    <source>
        <dbReference type="SAM" id="MobiDB-lite"/>
    </source>
</evidence>
<reference evidence="2" key="1">
    <citation type="journal article" date="2020" name="Stud. Mycol.">
        <title>101 Dothideomycetes genomes: a test case for predicting lifestyles and emergence of pathogens.</title>
        <authorList>
            <person name="Haridas S."/>
            <person name="Albert R."/>
            <person name="Binder M."/>
            <person name="Bloem J."/>
            <person name="Labutti K."/>
            <person name="Salamov A."/>
            <person name="Andreopoulos B."/>
            <person name="Baker S."/>
            <person name="Barry K."/>
            <person name="Bills G."/>
            <person name="Bluhm B."/>
            <person name="Cannon C."/>
            <person name="Castanera R."/>
            <person name="Culley D."/>
            <person name="Daum C."/>
            <person name="Ezra D."/>
            <person name="Gonzalez J."/>
            <person name="Henrissat B."/>
            <person name="Kuo A."/>
            <person name="Liang C."/>
            <person name="Lipzen A."/>
            <person name="Lutzoni F."/>
            <person name="Magnuson J."/>
            <person name="Mondo S."/>
            <person name="Nolan M."/>
            <person name="Ohm R."/>
            <person name="Pangilinan J."/>
            <person name="Park H.-J."/>
            <person name="Ramirez L."/>
            <person name="Alfaro M."/>
            <person name="Sun H."/>
            <person name="Tritt A."/>
            <person name="Yoshinaga Y."/>
            <person name="Zwiers L.-H."/>
            <person name="Turgeon B."/>
            <person name="Goodwin S."/>
            <person name="Spatafora J."/>
            <person name="Crous P."/>
            <person name="Grigoriev I."/>
        </authorList>
    </citation>
    <scope>NUCLEOTIDE SEQUENCE</scope>
    <source>
        <strain evidence="2">CBS 109.77</strain>
    </source>
</reference>
<dbReference type="Proteomes" id="UP000799757">
    <property type="component" value="Unassembled WGS sequence"/>
</dbReference>
<feature type="region of interest" description="Disordered" evidence="1">
    <location>
        <begin position="1"/>
        <end position="28"/>
    </location>
</feature>
<feature type="region of interest" description="Disordered" evidence="1">
    <location>
        <begin position="100"/>
        <end position="166"/>
    </location>
</feature>
<evidence type="ECO:0000313" key="2">
    <source>
        <dbReference type="EMBL" id="KAF2794295.1"/>
    </source>
</evidence>
<name>A0A6A6XEG4_9PLEO</name>
<sequence>MFGKTVHLTSGERRQHKQRRSGSLEKTDENAFITAVVQLTSYPPTFTTSDTEPNDEDEELIVNYLNMSPSPECLVMSVFGPGVVVTRLIAGTLHPRIVEPRSRTIQASPDNPSPRSDTTREGDIHYPNLPSLFSFSSSQGLILQSSPTKQSPAILVHSPHPAPNTK</sequence>
<dbReference type="EMBL" id="MU001896">
    <property type="protein sequence ID" value="KAF2794295.1"/>
    <property type="molecule type" value="Genomic_DNA"/>
</dbReference>
<keyword evidence="3" id="KW-1185">Reference proteome</keyword>
<evidence type="ECO:0000313" key="3">
    <source>
        <dbReference type="Proteomes" id="UP000799757"/>
    </source>
</evidence>
<protein>
    <submittedName>
        <fullName evidence="2">Uncharacterized protein</fullName>
    </submittedName>
</protein>
<gene>
    <name evidence="2" type="ORF">K505DRAFT_337072</name>
</gene>
<feature type="compositionally biased region" description="Low complexity" evidence="1">
    <location>
        <begin position="129"/>
        <end position="147"/>
    </location>
</feature>
<organism evidence="2 3">
    <name type="scientific">Melanomma pulvis-pyrius CBS 109.77</name>
    <dbReference type="NCBI Taxonomy" id="1314802"/>
    <lineage>
        <taxon>Eukaryota</taxon>
        <taxon>Fungi</taxon>
        <taxon>Dikarya</taxon>
        <taxon>Ascomycota</taxon>
        <taxon>Pezizomycotina</taxon>
        <taxon>Dothideomycetes</taxon>
        <taxon>Pleosporomycetidae</taxon>
        <taxon>Pleosporales</taxon>
        <taxon>Melanommataceae</taxon>
        <taxon>Melanomma</taxon>
    </lineage>
</organism>
<proteinExistence type="predicted"/>
<dbReference type="AlphaFoldDB" id="A0A6A6XEG4"/>
<accession>A0A6A6XEG4</accession>